<evidence type="ECO:0000313" key="4">
    <source>
        <dbReference type="Proteomes" id="UP000652761"/>
    </source>
</evidence>
<reference evidence="3" key="1">
    <citation type="submission" date="2017-07" db="EMBL/GenBank/DDBJ databases">
        <title>Taro Niue Genome Assembly and Annotation.</title>
        <authorList>
            <person name="Atibalentja N."/>
            <person name="Keating K."/>
            <person name="Fields C.J."/>
        </authorList>
    </citation>
    <scope>NUCLEOTIDE SEQUENCE</scope>
    <source>
        <strain evidence="3">Niue_2</strain>
        <tissue evidence="3">Leaf</tissue>
    </source>
</reference>
<dbReference type="InterPro" id="IPR032001">
    <property type="entry name" value="SAWADEE_dom"/>
</dbReference>
<dbReference type="Proteomes" id="UP000652761">
    <property type="component" value="Unassembled WGS sequence"/>
</dbReference>
<feature type="region of interest" description="Disordered" evidence="1">
    <location>
        <begin position="215"/>
        <end position="268"/>
    </location>
</feature>
<dbReference type="EMBL" id="NMUH01000053">
    <property type="protein sequence ID" value="MQL69991.1"/>
    <property type="molecule type" value="Genomic_DNA"/>
</dbReference>
<evidence type="ECO:0000256" key="1">
    <source>
        <dbReference type="SAM" id="MobiDB-lite"/>
    </source>
</evidence>
<organism evidence="3 4">
    <name type="scientific">Colocasia esculenta</name>
    <name type="common">Wild taro</name>
    <name type="synonym">Arum esculentum</name>
    <dbReference type="NCBI Taxonomy" id="4460"/>
    <lineage>
        <taxon>Eukaryota</taxon>
        <taxon>Viridiplantae</taxon>
        <taxon>Streptophyta</taxon>
        <taxon>Embryophyta</taxon>
        <taxon>Tracheophyta</taxon>
        <taxon>Spermatophyta</taxon>
        <taxon>Magnoliopsida</taxon>
        <taxon>Liliopsida</taxon>
        <taxon>Araceae</taxon>
        <taxon>Aroideae</taxon>
        <taxon>Colocasieae</taxon>
        <taxon>Colocasia</taxon>
    </lineage>
</organism>
<feature type="domain" description="SAWADEE" evidence="2">
    <location>
        <begin position="23"/>
        <end position="186"/>
    </location>
</feature>
<gene>
    <name evidence="3" type="ORF">Taro_002307</name>
</gene>
<comment type="caution">
    <text evidence="3">The sequence shown here is derived from an EMBL/GenBank/DDBJ whole genome shotgun (WGS) entry which is preliminary data.</text>
</comment>
<name>A0A843TGU3_COLES</name>
<protein>
    <recommendedName>
        <fullName evidence="2">SAWADEE domain-containing protein</fullName>
    </recommendedName>
</protein>
<proteinExistence type="predicted"/>
<evidence type="ECO:0000313" key="3">
    <source>
        <dbReference type="EMBL" id="MQL69991.1"/>
    </source>
</evidence>
<dbReference type="OrthoDB" id="1866990at2759"/>
<keyword evidence="4" id="KW-1185">Reference proteome</keyword>
<evidence type="ECO:0000259" key="2">
    <source>
        <dbReference type="Pfam" id="PF16719"/>
    </source>
</evidence>
<accession>A0A843TGU3</accession>
<sequence>MPPKDAAGAAGAARVTGPPPGVVDFRCSDDDAWYSVGLRLEAGGCAERRGRPPVEEQYLRVMYCNFPEVCDERFWAGAFADETAVEEFSSRFRASSVQLQDGECRSVAKGAVVCASYAFGESDLRFYDAVVEEVLSLLCFFAALLYVCSSDHEVIEGDEVCTCTFVLSWQHGPNAGGTTTRGIEHVSLLRQGVTRIDPSLELFLEHARKNIKSARQSNTSVGCNGTYHDAAGKGDPNGSDSRPSDTNRSQQLDNREKAVSDTGRTSIQRQRLGQDVDLGGKYLNNLMHANVCFYFILIENLEKYLSPKTVVDFIYQQTSIVSQAHIFPSLMSECYTRGTIILETKEKADKLLSFLQNPQQLIVSSRGRPWVITEGEVRFGAAGLMFKFEKQLGIKSEEECEMKVVHAGSNAFTDAKKLQQLFTEFHDHLQRLHKRLVSEETELLQQQSFSL</sequence>
<dbReference type="PANTHER" id="PTHR36384">
    <property type="entry name" value="SAWADEE PROTEIN"/>
    <property type="match status" value="1"/>
</dbReference>
<dbReference type="Pfam" id="PF16719">
    <property type="entry name" value="SAWADEE"/>
    <property type="match status" value="1"/>
</dbReference>
<feature type="compositionally biased region" description="Polar residues" evidence="1">
    <location>
        <begin position="238"/>
        <end position="252"/>
    </location>
</feature>
<dbReference type="PANTHER" id="PTHR36384:SF1">
    <property type="entry name" value="SAWADEE PROTEIN"/>
    <property type="match status" value="1"/>
</dbReference>
<dbReference type="AlphaFoldDB" id="A0A843TGU3"/>
<dbReference type="GO" id="GO:0003682">
    <property type="term" value="F:chromatin binding"/>
    <property type="evidence" value="ECO:0007669"/>
    <property type="project" value="InterPro"/>
</dbReference>